<dbReference type="EMBL" id="BAABHV010000011">
    <property type="protein sequence ID" value="GAA5056371.1"/>
    <property type="molecule type" value="Genomic_DNA"/>
</dbReference>
<proteinExistence type="predicted"/>
<dbReference type="Proteomes" id="UP001500518">
    <property type="component" value="Unassembled WGS sequence"/>
</dbReference>
<organism evidence="1 2">
    <name type="scientific">Erythrobacter westpacificensis</name>
    <dbReference type="NCBI Taxonomy" id="1055231"/>
    <lineage>
        <taxon>Bacteria</taxon>
        <taxon>Pseudomonadati</taxon>
        <taxon>Pseudomonadota</taxon>
        <taxon>Alphaproteobacteria</taxon>
        <taxon>Sphingomonadales</taxon>
        <taxon>Erythrobacteraceae</taxon>
        <taxon>Erythrobacter/Porphyrobacter group</taxon>
        <taxon>Erythrobacter</taxon>
    </lineage>
</organism>
<dbReference type="RefSeq" id="WP_346033051.1">
    <property type="nucleotide sequence ID" value="NZ_BAABHV010000011.1"/>
</dbReference>
<reference evidence="2" key="1">
    <citation type="journal article" date="2019" name="Int. J. Syst. Evol. Microbiol.">
        <title>The Global Catalogue of Microorganisms (GCM) 10K type strain sequencing project: providing services to taxonomists for standard genome sequencing and annotation.</title>
        <authorList>
            <consortium name="The Broad Institute Genomics Platform"/>
            <consortium name="The Broad Institute Genome Sequencing Center for Infectious Disease"/>
            <person name="Wu L."/>
            <person name="Ma J."/>
        </authorList>
    </citation>
    <scope>NUCLEOTIDE SEQUENCE [LARGE SCALE GENOMIC DNA]</scope>
    <source>
        <strain evidence="2">JCM 18014</strain>
    </source>
</reference>
<keyword evidence="2" id="KW-1185">Reference proteome</keyword>
<name>A0ABP9KGJ2_9SPHN</name>
<evidence type="ECO:0000313" key="1">
    <source>
        <dbReference type="EMBL" id="GAA5056371.1"/>
    </source>
</evidence>
<comment type="caution">
    <text evidence="1">The sequence shown here is derived from an EMBL/GenBank/DDBJ whole genome shotgun (WGS) entry which is preliminary data.</text>
</comment>
<accession>A0ABP9KGJ2</accession>
<evidence type="ECO:0000313" key="2">
    <source>
        <dbReference type="Proteomes" id="UP001500518"/>
    </source>
</evidence>
<gene>
    <name evidence="1" type="ORF">GCM10023208_21030</name>
</gene>
<protein>
    <submittedName>
        <fullName evidence="1">Uncharacterized protein</fullName>
    </submittedName>
</protein>
<sequence>MARFHIFLVGSSHGVDVELAARDLSELREDLLHDRYLQGHMEQPDEKGVCAGVLIPASRLQMVLEL</sequence>